<dbReference type="KEGG" id="csto:CGC58_05225"/>
<dbReference type="SUPFAM" id="SSF160631">
    <property type="entry name" value="SMI1/KNR4-like"/>
    <property type="match status" value="1"/>
</dbReference>
<accession>A0A250FVT2</accession>
<dbReference type="EMBL" id="CP022387">
    <property type="protein sequence ID" value="ATA89174.1"/>
    <property type="molecule type" value="Genomic_DNA"/>
</dbReference>
<dbReference type="InterPro" id="IPR037883">
    <property type="entry name" value="Knr4/Smi1-like_sf"/>
</dbReference>
<reference evidence="3" key="1">
    <citation type="submission" date="2017-06" db="EMBL/GenBank/DDBJ databases">
        <title>Capnocytophaga spp. assemblies.</title>
        <authorList>
            <person name="Gulvik C.A."/>
        </authorList>
    </citation>
    <scope>NUCLEOTIDE SEQUENCE [LARGE SCALE GENOMIC DNA]</scope>
    <source>
        <strain evidence="3">H2177</strain>
    </source>
</reference>
<dbReference type="AlphaFoldDB" id="A0A250FVT2"/>
<proteinExistence type="predicted"/>
<dbReference type="OrthoDB" id="6424941at2"/>
<protein>
    <submittedName>
        <fullName evidence="2">1,3-beta-glucan synthase regulator</fullName>
    </submittedName>
</protein>
<dbReference type="SMART" id="SM00860">
    <property type="entry name" value="SMI1_KNR4"/>
    <property type="match status" value="1"/>
</dbReference>
<dbReference type="Gene3D" id="3.40.1580.10">
    <property type="entry name" value="SMI1/KNR4-like"/>
    <property type="match status" value="1"/>
</dbReference>
<dbReference type="Proteomes" id="UP000217348">
    <property type="component" value="Chromosome"/>
</dbReference>
<name>A0A250FVT2_9FLAO</name>
<feature type="domain" description="Knr4/Smi1-like" evidence="1">
    <location>
        <begin position="35"/>
        <end position="153"/>
    </location>
</feature>
<evidence type="ECO:0000313" key="2">
    <source>
        <dbReference type="EMBL" id="ATA89174.1"/>
    </source>
</evidence>
<evidence type="ECO:0000313" key="3">
    <source>
        <dbReference type="Proteomes" id="UP000217348"/>
    </source>
</evidence>
<organism evidence="2 3">
    <name type="scientific">Capnocytophaga stomatis</name>
    <dbReference type="NCBI Taxonomy" id="1848904"/>
    <lineage>
        <taxon>Bacteria</taxon>
        <taxon>Pseudomonadati</taxon>
        <taxon>Bacteroidota</taxon>
        <taxon>Flavobacteriia</taxon>
        <taxon>Flavobacteriales</taxon>
        <taxon>Flavobacteriaceae</taxon>
        <taxon>Capnocytophaga</taxon>
    </lineage>
</organism>
<evidence type="ECO:0000259" key="1">
    <source>
        <dbReference type="SMART" id="SM00860"/>
    </source>
</evidence>
<sequence length="159" mass="18635">MNSKLFENINQLISKSKGEMIRYGSDKYRFELKRLVSEEEIIRFEEQHNITFPNDYKEFLLSVGACTLFETKYGLGLNFLPPDEIFDWSRQVFEGTGVDLFPSFLIIGSADGHPMGFLTQKQENNFGIFYADIPPEYWEEDTDLMNFNDWLNDLMQELA</sequence>
<dbReference type="RefSeq" id="WP_095895615.1">
    <property type="nucleotide sequence ID" value="NZ_CP022387.1"/>
</dbReference>
<dbReference type="InterPro" id="IPR018958">
    <property type="entry name" value="Knr4/Smi1-like_dom"/>
</dbReference>
<dbReference type="Pfam" id="PF09346">
    <property type="entry name" value="SMI1_KNR4"/>
    <property type="match status" value="1"/>
</dbReference>
<gene>
    <name evidence="2" type="ORF">CGC58_05225</name>
</gene>